<comment type="caution">
    <text evidence="2">The sequence shown here is derived from an EMBL/GenBank/DDBJ whole genome shotgun (WGS) entry which is preliminary data.</text>
</comment>
<evidence type="ECO:0000313" key="2">
    <source>
        <dbReference type="EMBL" id="MDQ0518518.1"/>
    </source>
</evidence>
<dbReference type="RefSeq" id="WP_266284077.1">
    <property type="nucleotide sequence ID" value="NZ_JAPKNF010000004.1"/>
</dbReference>
<name>A0ABU0MCK5_9HYPH</name>
<proteinExistence type="predicted"/>
<dbReference type="Pfam" id="PF00583">
    <property type="entry name" value="Acetyltransf_1"/>
    <property type="match status" value="1"/>
</dbReference>
<reference evidence="2 3" key="1">
    <citation type="submission" date="2023-07" db="EMBL/GenBank/DDBJ databases">
        <title>Genomic Encyclopedia of Type Strains, Phase IV (KMG-IV): sequencing the most valuable type-strain genomes for metagenomic binning, comparative biology and taxonomic classification.</title>
        <authorList>
            <person name="Goeker M."/>
        </authorList>
    </citation>
    <scope>NUCLEOTIDE SEQUENCE [LARGE SCALE GENOMIC DNA]</scope>
    <source>
        <strain evidence="2 3">B1-1</strain>
    </source>
</reference>
<organism evidence="2 3">
    <name type="scientific">Kaistia geumhonensis</name>
    <dbReference type="NCBI Taxonomy" id="410839"/>
    <lineage>
        <taxon>Bacteria</taxon>
        <taxon>Pseudomonadati</taxon>
        <taxon>Pseudomonadota</taxon>
        <taxon>Alphaproteobacteria</taxon>
        <taxon>Hyphomicrobiales</taxon>
        <taxon>Kaistiaceae</taxon>
        <taxon>Kaistia</taxon>
    </lineage>
</organism>
<evidence type="ECO:0000259" key="1">
    <source>
        <dbReference type="PROSITE" id="PS51186"/>
    </source>
</evidence>
<dbReference type="SUPFAM" id="SSF55729">
    <property type="entry name" value="Acyl-CoA N-acyltransferases (Nat)"/>
    <property type="match status" value="1"/>
</dbReference>
<dbReference type="Gene3D" id="3.40.630.30">
    <property type="match status" value="1"/>
</dbReference>
<dbReference type="CDD" id="cd04301">
    <property type="entry name" value="NAT_SF"/>
    <property type="match status" value="1"/>
</dbReference>
<accession>A0ABU0MCK5</accession>
<dbReference type="PROSITE" id="PS51186">
    <property type="entry name" value="GNAT"/>
    <property type="match status" value="1"/>
</dbReference>
<keyword evidence="3" id="KW-1185">Reference proteome</keyword>
<dbReference type="EMBL" id="JAUSWJ010000001">
    <property type="protein sequence ID" value="MDQ0518518.1"/>
    <property type="molecule type" value="Genomic_DNA"/>
</dbReference>
<dbReference type="InterPro" id="IPR000182">
    <property type="entry name" value="GNAT_dom"/>
</dbReference>
<protein>
    <submittedName>
        <fullName evidence="2">Ribosomal protein S18 acetylase RimI-like enzyme</fullName>
    </submittedName>
</protein>
<dbReference type="PANTHER" id="PTHR43305">
    <property type="entry name" value="FAMILY N-ACETYLTRANSFERASE, PUTATIVE (AFU_ORTHOLOGUE AFUA_2G01380)-RELATED"/>
    <property type="match status" value="1"/>
</dbReference>
<dbReference type="Proteomes" id="UP001223743">
    <property type="component" value="Unassembled WGS sequence"/>
</dbReference>
<dbReference type="PANTHER" id="PTHR43305:SF1">
    <property type="entry name" value="FAMILY N-ACETYLTRANSFERASE, PUTATIVE (AFU_ORTHOLOGUE AFUA_2G01380)-RELATED"/>
    <property type="match status" value="1"/>
</dbReference>
<sequence length="163" mass="17116">MADAATPASFAIAPAATASEIADIARLFRAYAATLSFDLCFQDFEGELAGLPGRYAPPEGALLLARDANGMPIGCVAMRQLGEGIAEMKRLYVAPEGRGLGIGRALAAAVIAAARAAGHREMRLDTLPELPAALALYRSFGFEVIPPYYETPVGGTIFMGLRL</sequence>
<gene>
    <name evidence="2" type="ORF">QO015_004131</name>
</gene>
<dbReference type="InterPro" id="IPR052777">
    <property type="entry name" value="Acetyltransferase_Enz"/>
</dbReference>
<evidence type="ECO:0000313" key="3">
    <source>
        <dbReference type="Proteomes" id="UP001223743"/>
    </source>
</evidence>
<dbReference type="InterPro" id="IPR016181">
    <property type="entry name" value="Acyl_CoA_acyltransferase"/>
</dbReference>
<feature type="domain" description="N-acetyltransferase" evidence="1">
    <location>
        <begin position="11"/>
        <end position="163"/>
    </location>
</feature>